<evidence type="ECO:0000259" key="12">
    <source>
        <dbReference type="PROSITE" id="PS51352"/>
    </source>
</evidence>
<organism evidence="13 14">
    <name type="scientific">Trichoplax adhaerens</name>
    <name type="common">Trichoplax reptans</name>
    <dbReference type="NCBI Taxonomy" id="10228"/>
    <lineage>
        <taxon>Eukaryota</taxon>
        <taxon>Metazoa</taxon>
        <taxon>Placozoa</taxon>
        <taxon>Uniplacotomia</taxon>
        <taxon>Trichoplacea</taxon>
        <taxon>Trichoplacidae</taxon>
        <taxon>Trichoplax</taxon>
    </lineage>
</organism>
<dbReference type="STRING" id="10228.B3RPG3"/>
<dbReference type="Pfam" id="PF18108">
    <property type="entry name" value="QSOX_Trx1"/>
    <property type="match status" value="1"/>
</dbReference>
<evidence type="ECO:0000259" key="11">
    <source>
        <dbReference type="PROSITE" id="PS51324"/>
    </source>
</evidence>
<keyword evidence="6 10" id="KW-0560">Oxidoreductase</keyword>
<keyword evidence="4" id="KW-0732">Signal</keyword>
<dbReference type="Pfam" id="PF04777">
    <property type="entry name" value="Evr1_Alr"/>
    <property type="match status" value="1"/>
</dbReference>
<dbReference type="InterPro" id="IPR013766">
    <property type="entry name" value="Thioredoxin_domain"/>
</dbReference>
<dbReference type="PROSITE" id="PS51324">
    <property type="entry name" value="ERV_ALR"/>
    <property type="match status" value="1"/>
</dbReference>
<evidence type="ECO:0000256" key="1">
    <source>
        <dbReference type="ARBA" id="ARBA00001974"/>
    </source>
</evidence>
<comment type="caution">
    <text evidence="10">Lacks conserved residue(s) required for the propagation of feature annotation.</text>
</comment>
<dbReference type="InterPro" id="IPR041269">
    <property type="entry name" value="QSOX_Trx1"/>
</dbReference>
<keyword evidence="14" id="KW-1185">Reference proteome</keyword>
<dbReference type="OrthoDB" id="59470at2759"/>
<keyword evidence="10" id="KW-0812">Transmembrane</keyword>
<dbReference type="InterPro" id="IPR036774">
    <property type="entry name" value="ERV/ALR_sulphydryl_oxid_sf"/>
</dbReference>
<dbReference type="InParanoid" id="B3RPG3"/>
<dbReference type="EMBL" id="DS985242">
    <property type="protein sequence ID" value="EDV28185.1"/>
    <property type="molecule type" value="Genomic_DNA"/>
</dbReference>
<dbReference type="FunCoup" id="B3RPG3">
    <property type="interactions" value="1113"/>
</dbReference>
<sequence length="607" mass="70759">MASYRYLYFFATILILVLPWLGLNCKAELYEGITNIQSLNNDTLDRYLVRSNRCWLVQFYSSWCGHCQSFAPTYIRLGEDVAGWKSVIALAAVDCSDVRNVPVCRRHHVDAFPTFKLVNLMSSDLSKTAIVYDGEKNIQDMRTAMVDHIIKQHWNRNLPWLHFVKFEHFRALLSNMLPIHHAAIVIFEDSHSYLGRELALDLTSNKEMIVFRVDRNKKLLSAKFHVTSYPSVYFLHRNSKIVKIAVKSNSSRKLYVKSFKNMGLISSFKLNSTNQKKTDLHNHHLPSVAAKVNIIDLDSAITFAFRRELCLKSTLNKNETLALRNFVMILSKCYPGSPRRMKFLQLLYKWMNKREYLNQISTEQITTFIDSMNASLPKKIVWSKCMGSHSHLRGYPCGLWTLFHTLMTQNCQSNFGMAMDRRKILYGVRNFVQYFFSCQKCRYHFLKEAATISSTVKSNDDAVLWLWRAHNKANSRLKDDKSTDPEFPKVQFPPLYLCPTCRLPSQSYNDSTIKWNKDNVLKFLQKFYSDIEYNENGAELPLHVNYVRAPSGSGVIQMGWDVSLMNTVDISFCIIMYLTAGVIIFYMYWYFCTRGKYRKLCKRKITY</sequence>
<reference evidence="13 14" key="1">
    <citation type="journal article" date="2008" name="Nature">
        <title>The Trichoplax genome and the nature of placozoans.</title>
        <authorList>
            <person name="Srivastava M."/>
            <person name="Begovic E."/>
            <person name="Chapman J."/>
            <person name="Putnam N.H."/>
            <person name="Hellsten U."/>
            <person name="Kawashima T."/>
            <person name="Kuo A."/>
            <person name="Mitros T."/>
            <person name="Salamov A."/>
            <person name="Carpenter M.L."/>
            <person name="Signorovitch A.Y."/>
            <person name="Moreno M.A."/>
            <person name="Kamm K."/>
            <person name="Grimwood J."/>
            <person name="Schmutz J."/>
            <person name="Shapiro H."/>
            <person name="Grigoriev I.V."/>
            <person name="Buss L.W."/>
            <person name="Schierwater B."/>
            <person name="Dellaporta S.L."/>
            <person name="Rokhsar D.S."/>
        </authorList>
    </citation>
    <scope>NUCLEOTIDE SEQUENCE [LARGE SCALE GENOMIC DNA]</scope>
    <source>
        <strain evidence="13 14">Grell-BS-1999</strain>
    </source>
</reference>
<dbReference type="GO" id="GO:0016971">
    <property type="term" value="F:flavin-dependent sulfhydryl oxidase activity"/>
    <property type="evidence" value="ECO:0000318"/>
    <property type="project" value="GO_Central"/>
</dbReference>
<feature type="domain" description="Thioredoxin" evidence="12">
    <location>
        <begin position="21"/>
        <end position="151"/>
    </location>
</feature>
<evidence type="ECO:0000256" key="10">
    <source>
        <dbReference type="RuleBase" id="RU371123"/>
    </source>
</evidence>
<protein>
    <recommendedName>
        <fullName evidence="10">Sulfhydryl oxidase</fullName>
        <ecNumber evidence="10">1.8.3.2</ecNumber>
    </recommendedName>
</protein>
<dbReference type="CTD" id="6750679"/>
<comment type="catalytic activity">
    <reaction evidence="9 10">
        <text>2 R'C(R)SH + O2 = R'C(R)S-S(R)CR' + H2O2</text>
        <dbReference type="Rhea" id="RHEA:17357"/>
        <dbReference type="ChEBI" id="CHEBI:15379"/>
        <dbReference type="ChEBI" id="CHEBI:16240"/>
        <dbReference type="ChEBI" id="CHEBI:16520"/>
        <dbReference type="ChEBI" id="CHEBI:17412"/>
        <dbReference type="EC" id="1.8.3.2"/>
    </reaction>
</comment>
<keyword evidence="10" id="KW-0472">Membrane</keyword>
<dbReference type="AlphaFoldDB" id="B3RPG3"/>
<proteinExistence type="inferred from homology"/>
<dbReference type="Pfam" id="PF00085">
    <property type="entry name" value="Thioredoxin"/>
    <property type="match status" value="1"/>
</dbReference>
<dbReference type="PROSITE" id="PS51352">
    <property type="entry name" value="THIOREDOXIN_2"/>
    <property type="match status" value="1"/>
</dbReference>
<dbReference type="GO" id="GO:0003756">
    <property type="term" value="F:protein disulfide isomerase activity"/>
    <property type="evidence" value="ECO:0000318"/>
    <property type="project" value="GO_Central"/>
</dbReference>
<dbReference type="Gene3D" id="1.20.120.310">
    <property type="entry name" value="ERV/ALR sulfhydryl oxidase domain"/>
    <property type="match status" value="1"/>
</dbReference>
<keyword evidence="10" id="KW-1133">Transmembrane helix</keyword>
<dbReference type="InterPro" id="IPR039798">
    <property type="entry name" value="Sulfhydryl_oxidase"/>
</dbReference>
<dbReference type="FunFam" id="1.20.120.1960:FF:000001">
    <property type="entry name" value="Sulfhydryl oxidase"/>
    <property type="match status" value="1"/>
</dbReference>
<comment type="similarity">
    <text evidence="2 10">Belongs to the quiescin-sulfhydryl oxidase (QSOX) family.</text>
</comment>
<keyword evidence="7" id="KW-1015">Disulfide bond</keyword>
<dbReference type="Pfam" id="PF18371">
    <property type="entry name" value="FAD_SOX"/>
    <property type="match status" value="1"/>
</dbReference>
<dbReference type="RefSeq" id="XP_002110019.1">
    <property type="nucleotide sequence ID" value="XM_002109983.1"/>
</dbReference>
<dbReference type="BRENDA" id="1.8.3.2">
    <property type="organism ID" value="13847"/>
</dbReference>
<evidence type="ECO:0000256" key="7">
    <source>
        <dbReference type="ARBA" id="ARBA00023157"/>
    </source>
</evidence>
<dbReference type="GO" id="GO:0006457">
    <property type="term" value="P:protein folding"/>
    <property type="evidence" value="ECO:0000318"/>
    <property type="project" value="GO_Central"/>
</dbReference>
<dbReference type="GeneID" id="6750679"/>
<feature type="domain" description="ERV/ALR sulfhydryl oxidase" evidence="11">
    <location>
        <begin position="388"/>
        <end position="491"/>
    </location>
</feature>
<dbReference type="GO" id="GO:0000139">
    <property type="term" value="C:Golgi membrane"/>
    <property type="evidence" value="ECO:0000318"/>
    <property type="project" value="GO_Central"/>
</dbReference>
<keyword evidence="8" id="KW-0325">Glycoprotein</keyword>
<dbReference type="Gene3D" id="3.40.30.10">
    <property type="entry name" value="Glutaredoxin"/>
    <property type="match status" value="2"/>
</dbReference>
<accession>B3RPG3</accession>
<evidence type="ECO:0000256" key="6">
    <source>
        <dbReference type="ARBA" id="ARBA00023002"/>
    </source>
</evidence>
<evidence type="ECO:0000256" key="3">
    <source>
        <dbReference type="ARBA" id="ARBA00022630"/>
    </source>
</evidence>
<comment type="cofactor">
    <cofactor evidence="1 10">
        <name>FAD</name>
        <dbReference type="ChEBI" id="CHEBI:57692"/>
    </cofactor>
</comment>
<name>B3RPG3_TRIAD</name>
<dbReference type="PROSITE" id="PS00194">
    <property type="entry name" value="THIOREDOXIN_1"/>
    <property type="match status" value="1"/>
</dbReference>
<dbReference type="eggNOG" id="KOG1731">
    <property type="taxonomic scope" value="Eukaryota"/>
</dbReference>
<dbReference type="EC" id="1.8.3.2" evidence="10"/>
<dbReference type="SUPFAM" id="SSF69000">
    <property type="entry name" value="FAD-dependent thiol oxidase"/>
    <property type="match status" value="1"/>
</dbReference>
<keyword evidence="5 10" id="KW-0274">FAD</keyword>
<dbReference type="PANTHER" id="PTHR22897:SF8">
    <property type="entry name" value="SULFHYDRYL OXIDASE"/>
    <property type="match status" value="1"/>
</dbReference>
<evidence type="ECO:0000256" key="5">
    <source>
        <dbReference type="ARBA" id="ARBA00022827"/>
    </source>
</evidence>
<dbReference type="SUPFAM" id="SSF52833">
    <property type="entry name" value="Thioredoxin-like"/>
    <property type="match status" value="1"/>
</dbReference>
<feature type="transmembrane region" description="Helical" evidence="10">
    <location>
        <begin position="7"/>
        <end position="23"/>
    </location>
</feature>
<dbReference type="KEGG" id="tad:TRIADDRAFT_53524"/>
<keyword evidence="3 10" id="KW-0285">Flavoprotein</keyword>
<dbReference type="InterPro" id="IPR017937">
    <property type="entry name" value="Thioredoxin_CS"/>
</dbReference>
<dbReference type="OMA" id="YGELWNE"/>
<dbReference type="Proteomes" id="UP000009022">
    <property type="component" value="Unassembled WGS sequence"/>
</dbReference>
<evidence type="ECO:0000313" key="14">
    <source>
        <dbReference type="Proteomes" id="UP000009022"/>
    </source>
</evidence>
<gene>
    <name evidence="13" type="ORF">TRIADDRAFT_53524</name>
</gene>
<dbReference type="GO" id="GO:0005615">
    <property type="term" value="C:extracellular space"/>
    <property type="evidence" value="ECO:0000318"/>
    <property type="project" value="GO_Central"/>
</dbReference>
<dbReference type="HOGENOM" id="CLU_020182_1_0_1"/>
<evidence type="ECO:0000313" key="13">
    <source>
        <dbReference type="EMBL" id="EDV28185.1"/>
    </source>
</evidence>
<evidence type="ECO:0000256" key="4">
    <source>
        <dbReference type="ARBA" id="ARBA00022729"/>
    </source>
</evidence>
<dbReference type="Gene3D" id="1.20.120.1960">
    <property type="entry name" value="QSOX sulfhydryl oxidase domain"/>
    <property type="match status" value="1"/>
</dbReference>
<dbReference type="InterPro" id="IPR017905">
    <property type="entry name" value="ERV/ALR_sulphydryl_oxidase"/>
</dbReference>
<dbReference type="PANTHER" id="PTHR22897">
    <property type="entry name" value="QUIESCIN Q6-RELATED SULFHYDRYL OXIDASE"/>
    <property type="match status" value="1"/>
</dbReference>
<comment type="function">
    <text evidence="10">Catalyzes the oxidation of sulfhydryl groups in peptide and protein thiols to disulfides with the reduction of oxygen to hydrogen peroxide.</text>
</comment>
<dbReference type="InterPro" id="IPR042568">
    <property type="entry name" value="QSOX_FAD-bd_sf"/>
</dbReference>
<evidence type="ECO:0000256" key="9">
    <source>
        <dbReference type="ARBA" id="ARBA00048864"/>
    </source>
</evidence>
<dbReference type="PhylomeDB" id="B3RPG3"/>
<evidence type="ECO:0000256" key="8">
    <source>
        <dbReference type="ARBA" id="ARBA00023180"/>
    </source>
</evidence>
<dbReference type="InterPro" id="IPR036249">
    <property type="entry name" value="Thioredoxin-like_sf"/>
</dbReference>
<evidence type="ECO:0000256" key="2">
    <source>
        <dbReference type="ARBA" id="ARBA00006041"/>
    </source>
</evidence>
<feature type="transmembrane region" description="Helical" evidence="10">
    <location>
        <begin position="574"/>
        <end position="592"/>
    </location>
</feature>
<dbReference type="InterPro" id="IPR040986">
    <property type="entry name" value="QSOX_FAD-bd_dom"/>
</dbReference>